<evidence type="ECO:0000256" key="7">
    <source>
        <dbReference type="SAM" id="Phobius"/>
    </source>
</evidence>
<dbReference type="Pfam" id="PF00083">
    <property type="entry name" value="Sugar_tr"/>
    <property type="match status" value="1"/>
</dbReference>
<accession>A0A1V8TEU4</accession>
<dbReference type="FunFam" id="1.20.1250.20:FF:000134">
    <property type="entry name" value="MFS sugar transporter protein"/>
    <property type="match status" value="1"/>
</dbReference>
<comment type="caution">
    <text evidence="9">The sequence shown here is derived from an EMBL/GenBank/DDBJ whole genome shotgun (WGS) entry which is preliminary data.</text>
</comment>
<feature type="transmembrane region" description="Helical" evidence="7">
    <location>
        <begin position="165"/>
        <end position="186"/>
    </location>
</feature>
<evidence type="ECO:0000256" key="6">
    <source>
        <dbReference type="ARBA" id="ARBA00023136"/>
    </source>
</evidence>
<keyword evidence="4 7" id="KW-0812">Transmembrane</keyword>
<keyword evidence="6 7" id="KW-0472">Membrane</keyword>
<dbReference type="InParanoid" id="A0A1V8TEU4"/>
<feature type="transmembrane region" description="Helical" evidence="7">
    <location>
        <begin position="33"/>
        <end position="52"/>
    </location>
</feature>
<keyword evidence="5 7" id="KW-1133">Transmembrane helix</keyword>
<dbReference type="AlphaFoldDB" id="A0A1V8TEU4"/>
<dbReference type="InterPro" id="IPR005829">
    <property type="entry name" value="Sugar_transporter_CS"/>
</dbReference>
<dbReference type="InterPro" id="IPR036259">
    <property type="entry name" value="MFS_trans_sf"/>
</dbReference>
<dbReference type="Gene3D" id="1.20.1250.20">
    <property type="entry name" value="MFS general substrate transporter like domains"/>
    <property type="match status" value="1"/>
</dbReference>
<feature type="transmembrane region" description="Helical" evidence="7">
    <location>
        <begin position="453"/>
        <end position="472"/>
    </location>
</feature>
<feature type="transmembrane region" description="Helical" evidence="7">
    <location>
        <begin position="325"/>
        <end position="346"/>
    </location>
</feature>
<evidence type="ECO:0000313" key="10">
    <source>
        <dbReference type="Proteomes" id="UP000192596"/>
    </source>
</evidence>
<evidence type="ECO:0000256" key="2">
    <source>
        <dbReference type="ARBA" id="ARBA00010992"/>
    </source>
</evidence>
<feature type="transmembrane region" description="Helical" evidence="7">
    <location>
        <begin position="131"/>
        <end position="153"/>
    </location>
</feature>
<evidence type="ECO:0000256" key="4">
    <source>
        <dbReference type="ARBA" id="ARBA00022692"/>
    </source>
</evidence>
<dbReference type="PROSITE" id="PS00216">
    <property type="entry name" value="SUGAR_TRANSPORT_1"/>
    <property type="match status" value="1"/>
</dbReference>
<dbReference type="InterPro" id="IPR050360">
    <property type="entry name" value="MFS_Sugar_Transporters"/>
</dbReference>
<evidence type="ECO:0000259" key="8">
    <source>
        <dbReference type="PROSITE" id="PS50850"/>
    </source>
</evidence>
<dbReference type="SUPFAM" id="SSF103473">
    <property type="entry name" value="MFS general substrate transporter"/>
    <property type="match status" value="1"/>
</dbReference>
<feature type="transmembrane region" description="Helical" evidence="7">
    <location>
        <begin position="107"/>
        <end position="125"/>
    </location>
</feature>
<gene>
    <name evidence="9" type="ORF">B0A48_04239</name>
</gene>
<name>A0A1V8TEU4_9PEZI</name>
<proteinExistence type="inferred from homology"/>
<evidence type="ECO:0000313" key="9">
    <source>
        <dbReference type="EMBL" id="OQO09885.1"/>
    </source>
</evidence>
<dbReference type="GO" id="GO:0016020">
    <property type="term" value="C:membrane"/>
    <property type="evidence" value="ECO:0007669"/>
    <property type="project" value="UniProtKB-SubCell"/>
</dbReference>
<dbReference type="PROSITE" id="PS50850">
    <property type="entry name" value="MFS"/>
    <property type="match status" value="1"/>
</dbReference>
<dbReference type="InterPro" id="IPR020846">
    <property type="entry name" value="MFS_dom"/>
</dbReference>
<feature type="transmembrane region" description="Helical" evidence="7">
    <location>
        <begin position="423"/>
        <end position="441"/>
    </location>
</feature>
<keyword evidence="3" id="KW-0813">Transport</keyword>
<dbReference type="OrthoDB" id="6133115at2759"/>
<dbReference type="EMBL" id="NAJO01000009">
    <property type="protein sequence ID" value="OQO09885.1"/>
    <property type="molecule type" value="Genomic_DNA"/>
</dbReference>
<feature type="transmembrane region" description="Helical" evidence="7">
    <location>
        <begin position="72"/>
        <end position="95"/>
    </location>
</feature>
<dbReference type="PANTHER" id="PTHR48022">
    <property type="entry name" value="PLASTIDIC GLUCOSE TRANSPORTER 4"/>
    <property type="match status" value="1"/>
</dbReference>
<keyword evidence="10" id="KW-1185">Reference proteome</keyword>
<dbReference type="GO" id="GO:0005351">
    <property type="term" value="F:carbohydrate:proton symporter activity"/>
    <property type="evidence" value="ECO:0007669"/>
    <property type="project" value="TreeGrafter"/>
</dbReference>
<feature type="transmembrane region" description="Helical" evidence="7">
    <location>
        <begin position="382"/>
        <end position="402"/>
    </location>
</feature>
<reference evidence="10" key="1">
    <citation type="submission" date="2017-03" db="EMBL/GenBank/DDBJ databases">
        <title>Genomes of endolithic fungi from Antarctica.</title>
        <authorList>
            <person name="Coleine C."/>
            <person name="Masonjones S."/>
            <person name="Stajich J.E."/>
        </authorList>
    </citation>
    <scope>NUCLEOTIDE SEQUENCE [LARGE SCALE GENOMIC DNA]</scope>
    <source>
        <strain evidence="10">CCFEE 5527</strain>
    </source>
</reference>
<comment type="subcellular location">
    <subcellularLocation>
        <location evidence="1">Membrane</location>
        <topology evidence="1">Multi-pass membrane protein</topology>
    </subcellularLocation>
</comment>
<evidence type="ECO:0000256" key="3">
    <source>
        <dbReference type="ARBA" id="ARBA00022448"/>
    </source>
</evidence>
<dbReference type="InterPro" id="IPR005828">
    <property type="entry name" value="MFS_sugar_transport-like"/>
</dbReference>
<dbReference type="PANTHER" id="PTHR48022:SF3">
    <property type="entry name" value="HEXOSE TRANSPORTER PROTEIN (AFU_ORTHOLOGUE AFUA_8G04480)-RELATED"/>
    <property type="match status" value="1"/>
</dbReference>
<dbReference type="Proteomes" id="UP000192596">
    <property type="component" value="Unassembled WGS sequence"/>
</dbReference>
<sequence length="519" mass="57356">MGASAVATQQAVGSDLLAVLPNDGRKWYQRGHIVYLQFCLFSLIMFSSANGYDGSLMNGIQALDQWHEFMDMPTGAWLGFINAVYWLGNGITCCFTPYINNKYGRKLLVYIGYIFMALGIALCASDKPIGFVLSRFFVGCASACWANVVPLLINEIAYPTHRGIASALFNCGWYVGGTVAAFITFGTRNMANDWSWRIPTILQVLIPVLILPGLILSPQSPRWLMSVDRHEEARAMLEKWHAGGDKDSLLVNYEMIEISETIRIEKEAHSSASYAEMFKTPGMRHRLWITLTVAVFAQWAGNGVVSYYLSLVLDTVGVTSVTDQTLIAVGINIWNLIFSVTAAFMVDRLGRRFLFLASSAIMFVGFVTVTGLSGSFAASGNAATGIAVIPFLFVFFAGYDIALTPLIISYTCEIWPYRLRSRGLTVALVTTVIAIFFNTFVNPIALEAIGWKYYFVFLIVIVTMAITVYFTYPETRGHTLEQMAVVFEGRDADVAEPAETVFRSASVVSGKEKTAHVID</sequence>
<feature type="transmembrane region" description="Helical" evidence="7">
    <location>
        <begin position="198"/>
        <end position="216"/>
    </location>
</feature>
<evidence type="ECO:0000256" key="5">
    <source>
        <dbReference type="ARBA" id="ARBA00022989"/>
    </source>
</evidence>
<organism evidence="9 10">
    <name type="scientific">Cryoendolithus antarcticus</name>
    <dbReference type="NCBI Taxonomy" id="1507870"/>
    <lineage>
        <taxon>Eukaryota</taxon>
        <taxon>Fungi</taxon>
        <taxon>Dikarya</taxon>
        <taxon>Ascomycota</taxon>
        <taxon>Pezizomycotina</taxon>
        <taxon>Dothideomycetes</taxon>
        <taxon>Dothideomycetidae</taxon>
        <taxon>Cladosporiales</taxon>
        <taxon>Cladosporiaceae</taxon>
        <taxon>Cryoendolithus</taxon>
    </lineage>
</organism>
<feature type="domain" description="Major facilitator superfamily (MFS) profile" evidence="8">
    <location>
        <begin position="39"/>
        <end position="476"/>
    </location>
</feature>
<evidence type="ECO:0000256" key="1">
    <source>
        <dbReference type="ARBA" id="ARBA00004141"/>
    </source>
</evidence>
<dbReference type="STRING" id="1507870.A0A1V8TEU4"/>
<protein>
    <recommendedName>
        <fullName evidence="8">Major facilitator superfamily (MFS) profile domain-containing protein</fullName>
    </recommendedName>
</protein>
<feature type="transmembrane region" description="Helical" evidence="7">
    <location>
        <begin position="353"/>
        <end position="376"/>
    </location>
</feature>
<feature type="transmembrane region" description="Helical" evidence="7">
    <location>
        <begin position="287"/>
        <end position="313"/>
    </location>
</feature>
<comment type="similarity">
    <text evidence="2">Belongs to the major facilitator superfamily. Sugar transporter (TC 2.A.1.1) family.</text>
</comment>